<organism evidence="1 2">
    <name type="scientific">Herbiconiux ginsengi</name>
    <dbReference type="NCBI Taxonomy" id="381665"/>
    <lineage>
        <taxon>Bacteria</taxon>
        <taxon>Bacillati</taxon>
        <taxon>Actinomycetota</taxon>
        <taxon>Actinomycetes</taxon>
        <taxon>Micrococcales</taxon>
        <taxon>Microbacteriaceae</taxon>
        <taxon>Herbiconiux</taxon>
    </lineage>
</organism>
<evidence type="ECO:0000313" key="2">
    <source>
        <dbReference type="Proteomes" id="UP000198891"/>
    </source>
</evidence>
<proteinExistence type="predicted"/>
<dbReference type="STRING" id="381665.SAMN05216554_0796"/>
<gene>
    <name evidence="1" type="ORF">SAMN05216554_0796</name>
</gene>
<protein>
    <submittedName>
        <fullName evidence="1">Uncharacterized protein</fullName>
    </submittedName>
</protein>
<reference evidence="1 2" key="1">
    <citation type="submission" date="2016-10" db="EMBL/GenBank/DDBJ databases">
        <authorList>
            <person name="de Groot N.N."/>
        </authorList>
    </citation>
    <scope>NUCLEOTIDE SEQUENCE [LARGE SCALE GENOMIC DNA]</scope>
    <source>
        <strain evidence="1 2">CGMCC 4.3491</strain>
    </source>
</reference>
<evidence type="ECO:0000313" key="1">
    <source>
        <dbReference type="EMBL" id="SDY58499.1"/>
    </source>
</evidence>
<dbReference type="EMBL" id="FNPZ01000001">
    <property type="protein sequence ID" value="SDY58499.1"/>
    <property type="molecule type" value="Genomic_DNA"/>
</dbReference>
<keyword evidence="2" id="KW-1185">Reference proteome</keyword>
<sequence length="111" mass="12262">MFGKKKTWQKATGTVLARTIASTDSDGAMITYDYAVEVRPTEGAVFRAMLKDPRMLTDFLQPIVGKTVGVEFDAASGKARFDKSDPQLSFKAFERAQQDAVRRALDPRQGS</sequence>
<dbReference type="Proteomes" id="UP000198891">
    <property type="component" value="Unassembled WGS sequence"/>
</dbReference>
<dbReference type="OrthoDB" id="5122579at2"/>
<dbReference type="RefSeq" id="WP_092549052.1">
    <property type="nucleotide sequence ID" value="NZ_FNPZ01000001.1"/>
</dbReference>
<name>A0A1H3L2P7_9MICO</name>
<accession>A0A1H3L2P7</accession>
<dbReference type="AlphaFoldDB" id="A0A1H3L2P7"/>